<dbReference type="KEGG" id="hmg:100198693"/>
<feature type="compositionally biased region" description="Polar residues" evidence="3">
    <location>
        <begin position="10"/>
        <end position="24"/>
    </location>
</feature>
<dbReference type="Gene3D" id="2.60.120.820">
    <property type="entry name" value="PHR domain"/>
    <property type="match status" value="1"/>
</dbReference>
<reference evidence="5" key="1">
    <citation type="journal article" date="2013" name="Genome Biol. Evol.">
        <title>Punctuated emergences of genetic and phenotypic innovations in eumetazoan, bilaterian, euteleostome, and hominidae ancestors.</title>
        <authorList>
            <person name="Wenger Y."/>
            <person name="Galliot B."/>
        </authorList>
    </citation>
    <scope>NUCLEOTIDE SEQUENCE</scope>
    <source>
        <tissue evidence="5">Whole animals</tissue>
    </source>
</reference>
<dbReference type="GO" id="GO:0022008">
    <property type="term" value="P:neurogenesis"/>
    <property type="evidence" value="ECO:0007669"/>
    <property type="project" value="TreeGrafter"/>
</dbReference>
<dbReference type="CDD" id="cd18281">
    <property type="entry name" value="BTB_POZ_BTBD1_2"/>
    <property type="match status" value="1"/>
</dbReference>
<dbReference type="FunFam" id="1.25.40.420:FF:000004">
    <property type="entry name" value="BTB/POZ domain-containing protein 2"/>
    <property type="match status" value="1"/>
</dbReference>
<feature type="domain" description="BTB" evidence="4">
    <location>
        <begin position="75"/>
        <end position="147"/>
    </location>
</feature>
<dbReference type="InterPro" id="IPR000210">
    <property type="entry name" value="BTB/POZ_dom"/>
</dbReference>
<evidence type="ECO:0000256" key="3">
    <source>
        <dbReference type="SAM" id="MobiDB-lite"/>
    </source>
</evidence>
<proteinExistence type="evidence at transcript level"/>
<dbReference type="InterPro" id="IPR038648">
    <property type="entry name" value="PHR_sf"/>
</dbReference>
<dbReference type="InterPro" id="IPR011333">
    <property type="entry name" value="SKP1/BTB/POZ_sf"/>
</dbReference>
<gene>
    <name evidence="5" type="primary">BTBD2</name>
</gene>
<dbReference type="InterPro" id="IPR011705">
    <property type="entry name" value="BACK"/>
</dbReference>
<evidence type="ECO:0000256" key="1">
    <source>
        <dbReference type="ARBA" id="ARBA00004496"/>
    </source>
</evidence>
<dbReference type="Pfam" id="PF07707">
    <property type="entry name" value="BACK"/>
    <property type="match status" value="1"/>
</dbReference>
<dbReference type="GO" id="GO:0005829">
    <property type="term" value="C:cytosol"/>
    <property type="evidence" value="ECO:0007669"/>
    <property type="project" value="TreeGrafter"/>
</dbReference>
<keyword evidence="2" id="KW-0963">Cytoplasm</keyword>
<evidence type="ECO:0000259" key="4">
    <source>
        <dbReference type="PROSITE" id="PS50097"/>
    </source>
</evidence>
<dbReference type="Gene3D" id="1.25.40.420">
    <property type="match status" value="1"/>
</dbReference>
<comment type="subcellular location">
    <subcellularLocation>
        <location evidence="1">Cytoplasm</location>
    </subcellularLocation>
</comment>
<dbReference type="GO" id="GO:0000932">
    <property type="term" value="C:P-body"/>
    <property type="evidence" value="ECO:0007669"/>
    <property type="project" value="TreeGrafter"/>
</dbReference>
<dbReference type="InterPro" id="IPR012983">
    <property type="entry name" value="PHR"/>
</dbReference>
<dbReference type="OrthoDB" id="636773at2759"/>
<dbReference type="SMART" id="SM00225">
    <property type="entry name" value="BTB"/>
    <property type="match status" value="1"/>
</dbReference>
<accession>T2M5P8</accession>
<dbReference type="Pfam" id="PF00651">
    <property type="entry name" value="BTB"/>
    <property type="match status" value="1"/>
</dbReference>
<sequence length="484" mass="54550">MENQEGPHNLNRQQHVNPPQNGRTSPVGAAFPNVNFEAYLDTLEDPSANGTYNWQSSRPSIKERIAFLFNNETLSDIYFILGKGTAVQRRIPAHKFVLSISSVVFDAMFNGGFASKTSNEIEIPDIEPASFLLLLKFLYTDDITICPDTVMSTLYAAKKYAVPILEQKSVEYLKSKLGPDNALTLLSQARLFDEPQLAEMCLNCIDKYTVASLNAEGFTDIDADTLKIVLLRDSLSARENQIFDAVVRWSEVECRRRNIEKTNENKRIVLGDLLYLIRFPLMTLEEFANNAAQSGMLTDREIVDLFLHFTVNPKPNVKFPDRPRRCLTGKEKSVIRFAKTEARWGYSGTSDRIKFMVNRRIYVVGLGLYGSINVPTDYDVNIQIINSETTAIVGYTDTKFSCDGTDSLNRVMFKEPIEILPNISYTACGTLRGLDSYYGSKGMKKVIIELPNHEKVEFKFSYAAGNNNGTSVQDGQIPEIIFYT</sequence>
<evidence type="ECO:0000256" key="2">
    <source>
        <dbReference type="ARBA" id="ARBA00022490"/>
    </source>
</evidence>
<dbReference type="SMART" id="SM00875">
    <property type="entry name" value="BACK"/>
    <property type="match status" value="1"/>
</dbReference>
<protein>
    <submittedName>
        <fullName evidence="5">BTB/POZ domain-containing protein 2</fullName>
    </submittedName>
</protein>
<dbReference type="Gene3D" id="3.30.710.10">
    <property type="entry name" value="Potassium Channel Kv1.1, Chain A"/>
    <property type="match status" value="1"/>
</dbReference>
<organism evidence="5">
    <name type="scientific">Hydra vulgaris</name>
    <name type="common">Hydra</name>
    <name type="synonym">Hydra attenuata</name>
    <dbReference type="NCBI Taxonomy" id="6087"/>
    <lineage>
        <taxon>Eukaryota</taxon>
        <taxon>Metazoa</taxon>
        <taxon>Cnidaria</taxon>
        <taxon>Hydrozoa</taxon>
        <taxon>Hydroidolina</taxon>
        <taxon>Anthoathecata</taxon>
        <taxon>Aplanulata</taxon>
        <taxon>Hydridae</taxon>
        <taxon>Hydra</taxon>
    </lineage>
</organism>
<dbReference type="PANTHER" id="PTHR45774">
    <property type="entry name" value="BTB/POZ DOMAIN-CONTAINING"/>
    <property type="match status" value="1"/>
</dbReference>
<dbReference type="SUPFAM" id="SSF54695">
    <property type="entry name" value="POZ domain"/>
    <property type="match status" value="1"/>
</dbReference>
<dbReference type="CDD" id="cd18487">
    <property type="entry name" value="BACK_BTBD1_like"/>
    <property type="match status" value="1"/>
</dbReference>
<dbReference type="EMBL" id="HAAD01001361">
    <property type="protein sequence ID" value="CDG67593.1"/>
    <property type="molecule type" value="mRNA"/>
</dbReference>
<dbReference type="OMA" id="KHCVDYL"/>
<dbReference type="PROSITE" id="PS50097">
    <property type="entry name" value="BTB"/>
    <property type="match status" value="1"/>
</dbReference>
<name>T2M5P8_HYDVU</name>
<dbReference type="PANTHER" id="PTHR45774:SF3">
    <property type="entry name" value="BTB (POZ) DOMAIN-CONTAINING 2B-RELATED"/>
    <property type="match status" value="1"/>
</dbReference>
<dbReference type="AlphaFoldDB" id="T2M5P8"/>
<feature type="region of interest" description="Disordered" evidence="3">
    <location>
        <begin position="1"/>
        <end position="27"/>
    </location>
</feature>
<dbReference type="Pfam" id="PF08005">
    <property type="entry name" value="PHR"/>
    <property type="match status" value="1"/>
</dbReference>
<evidence type="ECO:0000313" key="5">
    <source>
        <dbReference type="EMBL" id="CDG67593.1"/>
    </source>
</evidence>